<evidence type="ECO:0000256" key="1">
    <source>
        <dbReference type="SAM" id="SignalP"/>
    </source>
</evidence>
<keyword evidence="1" id="KW-0732">Signal</keyword>
<feature type="signal peptide" evidence="1">
    <location>
        <begin position="1"/>
        <end position="23"/>
    </location>
</feature>
<dbReference type="Proteomes" id="UP001626550">
    <property type="component" value="Unassembled WGS sequence"/>
</dbReference>
<protein>
    <submittedName>
        <fullName evidence="2">Uncharacterized protein</fullName>
    </submittedName>
</protein>
<organism evidence="2 3">
    <name type="scientific">Cichlidogyrus casuarinus</name>
    <dbReference type="NCBI Taxonomy" id="1844966"/>
    <lineage>
        <taxon>Eukaryota</taxon>
        <taxon>Metazoa</taxon>
        <taxon>Spiralia</taxon>
        <taxon>Lophotrochozoa</taxon>
        <taxon>Platyhelminthes</taxon>
        <taxon>Monogenea</taxon>
        <taxon>Monopisthocotylea</taxon>
        <taxon>Dactylogyridea</taxon>
        <taxon>Ancyrocephalidae</taxon>
        <taxon>Cichlidogyrus</taxon>
    </lineage>
</organism>
<name>A0ABD2PVR8_9PLAT</name>
<dbReference type="EMBL" id="JBJKFK010002169">
    <property type="protein sequence ID" value="KAL3311525.1"/>
    <property type="molecule type" value="Genomic_DNA"/>
</dbReference>
<evidence type="ECO:0000313" key="2">
    <source>
        <dbReference type="EMBL" id="KAL3311525.1"/>
    </source>
</evidence>
<keyword evidence="3" id="KW-1185">Reference proteome</keyword>
<gene>
    <name evidence="2" type="ORF">Ciccas_009896</name>
</gene>
<sequence>MQDSRRTTFTLLTLITMSSSSNSLQQPDGDCLVAKKPSPKVFSLFKRKQTVNSDTSCILTDYELKESDTMCTLPQRRNQDLTSLSSNRSIPLDSLAITSPFVPPTDADTSNCSSRNGSLISPARDGEFELLLANQVQVYRCASPQKKQQITLTVSTLFDFDRPFSNRPHTSVAGAGGGSTGLVGNVPCHAASGPGAGHSQIATAQLGNKLLGHPLDNKNILANLGGLPYEIMEKVILETPPSKDISSADHRRRKKVPHAAKVGLTFVFNLKSSLRGALIPPNKTNNIPSLASSK</sequence>
<evidence type="ECO:0000313" key="3">
    <source>
        <dbReference type="Proteomes" id="UP001626550"/>
    </source>
</evidence>
<feature type="chain" id="PRO_5044871091" evidence="1">
    <location>
        <begin position="24"/>
        <end position="294"/>
    </location>
</feature>
<reference evidence="2 3" key="1">
    <citation type="submission" date="2024-11" db="EMBL/GenBank/DDBJ databases">
        <title>Adaptive evolution of stress response genes in parasites aligns with host niche diversity.</title>
        <authorList>
            <person name="Hahn C."/>
            <person name="Resl P."/>
        </authorList>
    </citation>
    <scope>NUCLEOTIDE SEQUENCE [LARGE SCALE GENOMIC DNA]</scope>
    <source>
        <strain evidence="2">EGGRZ-B1_66</strain>
        <tissue evidence="2">Body</tissue>
    </source>
</reference>
<proteinExistence type="predicted"/>
<accession>A0ABD2PVR8</accession>
<dbReference type="AlphaFoldDB" id="A0ABD2PVR8"/>
<comment type="caution">
    <text evidence="2">The sequence shown here is derived from an EMBL/GenBank/DDBJ whole genome shotgun (WGS) entry which is preliminary data.</text>
</comment>